<feature type="domain" description="Polymerase nucleotidyl transferase" evidence="1">
    <location>
        <begin position="22"/>
        <end position="68"/>
    </location>
</feature>
<organism evidence="2 3">
    <name type="scientific">Thermus scotoductus</name>
    <dbReference type="NCBI Taxonomy" id="37636"/>
    <lineage>
        <taxon>Bacteria</taxon>
        <taxon>Thermotogati</taxon>
        <taxon>Deinococcota</taxon>
        <taxon>Deinococci</taxon>
        <taxon>Thermales</taxon>
        <taxon>Thermaceae</taxon>
        <taxon>Thermus</taxon>
    </lineage>
</organism>
<protein>
    <submittedName>
        <fullName evidence="2">DNA polymerase III subunit beta</fullName>
    </submittedName>
</protein>
<dbReference type="GO" id="GO:0016779">
    <property type="term" value="F:nucleotidyltransferase activity"/>
    <property type="evidence" value="ECO:0007669"/>
    <property type="project" value="InterPro"/>
</dbReference>
<proteinExistence type="predicted"/>
<evidence type="ECO:0000313" key="2">
    <source>
        <dbReference type="EMBL" id="RTH28104.1"/>
    </source>
</evidence>
<dbReference type="RefSeq" id="WP_126170905.1">
    <property type="nucleotide sequence ID" value="NZ_PELL01000403.1"/>
</dbReference>
<evidence type="ECO:0000259" key="1">
    <source>
        <dbReference type="Pfam" id="PF01909"/>
    </source>
</evidence>
<reference evidence="2 3" key="1">
    <citation type="journal article" date="2019" name="Extremophiles">
        <title>Biogeography of thermophiles and predominance of Thermus scotoductus in domestic water heaters.</title>
        <authorList>
            <person name="Wilpiszeski R.L."/>
            <person name="Zhang Z."/>
            <person name="House C.H."/>
        </authorList>
    </citation>
    <scope>NUCLEOTIDE SEQUENCE [LARGE SCALE GENOMIC DNA]</scope>
    <source>
        <strain evidence="2 3">25_S25</strain>
    </source>
</reference>
<dbReference type="Proteomes" id="UP000287306">
    <property type="component" value="Unassembled WGS sequence"/>
</dbReference>
<dbReference type="InterPro" id="IPR043519">
    <property type="entry name" value="NT_sf"/>
</dbReference>
<accession>A0A430S2Z0</accession>
<comment type="caution">
    <text evidence="2">The sequence shown here is derived from an EMBL/GenBank/DDBJ whole genome shotgun (WGS) entry which is preliminary data.</text>
</comment>
<name>A0A430S2Z0_THESC</name>
<evidence type="ECO:0000313" key="3">
    <source>
        <dbReference type="Proteomes" id="UP000287306"/>
    </source>
</evidence>
<dbReference type="CDD" id="cd05403">
    <property type="entry name" value="NT_KNTase_like"/>
    <property type="match status" value="1"/>
</dbReference>
<dbReference type="Gene3D" id="3.30.460.10">
    <property type="entry name" value="Beta Polymerase, domain 2"/>
    <property type="match status" value="1"/>
</dbReference>
<gene>
    <name evidence="2" type="ORF">CSW38_01860</name>
</gene>
<dbReference type="Pfam" id="PF01909">
    <property type="entry name" value="NTP_transf_2"/>
    <property type="match status" value="1"/>
</dbReference>
<dbReference type="AlphaFoldDB" id="A0A430S2Z0"/>
<dbReference type="EMBL" id="PELY01000040">
    <property type="protein sequence ID" value="RTH28104.1"/>
    <property type="molecule type" value="Genomic_DNA"/>
</dbReference>
<dbReference type="InterPro" id="IPR002934">
    <property type="entry name" value="Polymerase_NTP_transf_dom"/>
</dbReference>
<sequence>MSLERALAQRAKEREALIQMARRYAERVRARLKEARVFLYGSVARGDFNLESDLDLLVVAPSLPKDPLERARLLFALREGPEEPKGLLPEEFALLEAQGKLWFLEGALEL</sequence>
<dbReference type="SUPFAM" id="SSF81301">
    <property type="entry name" value="Nucleotidyltransferase"/>
    <property type="match status" value="1"/>
</dbReference>